<comment type="caution">
    <text evidence="3">The sequence shown here is derived from an EMBL/GenBank/DDBJ whole genome shotgun (WGS) entry which is preliminary data.</text>
</comment>
<evidence type="ECO:0008006" key="5">
    <source>
        <dbReference type="Google" id="ProtNLM"/>
    </source>
</evidence>
<feature type="compositionally biased region" description="Gly residues" evidence="1">
    <location>
        <begin position="681"/>
        <end position="695"/>
    </location>
</feature>
<dbReference type="PANTHER" id="PTHR21562">
    <property type="entry name" value="NOTUM-RELATED"/>
    <property type="match status" value="1"/>
</dbReference>
<dbReference type="Proteomes" id="UP001642484">
    <property type="component" value="Unassembled WGS sequence"/>
</dbReference>
<accession>A0ABP0NBX4</accession>
<dbReference type="InterPro" id="IPR027417">
    <property type="entry name" value="P-loop_NTPase"/>
</dbReference>
<evidence type="ECO:0000256" key="1">
    <source>
        <dbReference type="SAM" id="MobiDB-lite"/>
    </source>
</evidence>
<dbReference type="InterPro" id="IPR001806">
    <property type="entry name" value="Small_GTPase"/>
</dbReference>
<keyword evidence="4" id="KW-1185">Reference proteome</keyword>
<dbReference type="SUPFAM" id="SSF52540">
    <property type="entry name" value="P-loop containing nucleoside triphosphate hydrolases"/>
    <property type="match status" value="1"/>
</dbReference>
<reference evidence="3 4" key="1">
    <citation type="submission" date="2024-02" db="EMBL/GenBank/DDBJ databases">
        <authorList>
            <person name="Chen Y."/>
            <person name="Shah S."/>
            <person name="Dougan E. K."/>
            <person name="Thang M."/>
            <person name="Chan C."/>
        </authorList>
    </citation>
    <scope>NUCLEOTIDE SEQUENCE [LARGE SCALE GENOMIC DNA]</scope>
</reference>
<dbReference type="Pfam" id="PF00071">
    <property type="entry name" value="Ras"/>
    <property type="match status" value="1"/>
</dbReference>
<dbReference type="PRINTS" id="PR00449">
    <property type="entry name" value="RASTRNSFRMNG"/>
</dbReference>
<sequence>MTRPWALILHYLAAGLARPAPRKVLLPPLTVEHFSAKCLDSTSAGFFLREQDPSKWIIMIDGGGLCIDALDCRKRAETDHGSSSQWPATWDPEAVPFSGGEASFANYSQVFVPYCSGDLWLGRDRERRLVIGELQMSGHLILDAVVEHLVNTTTLRTASSVVFAGSSAGGIGVFHHADWITTKLQAAGATLGADGVVVLPMAGLFFPMEWPVLWEEFRWGLEVPVDGFMASWCHLLEESFLHEGCVSAATVLSLCFNATATGDSQPVMVGDLEDMRHSNGQLVTVRVLALDTISQPARARVARVDNDEILVVPMMDLNNATSTTTRADESGCVASLPSTAESVLDRPLFSALRSGFGRLGHVLRTAFAAGAAQVAEAAQVVEAARPGEGRRSGEKEMKEVNEGEDPHWDLTSSRALLTSVANALRGQVTTAWRRWAPPRFLRVAREEVSLACQAGGYFDVQLNLLKYQVNHLGFCPVELCNSRTPPKTRAGEYLALLGQRSNETMKDALRQHPHWGLWAPSWFDHTNQLQRDVAARGDLQVSGRSFAEAFRSWQRGEVVQLLAGACDAGPCPLPSVEVIMYTSVLGAVAGTRVLASEPISRLDKSFDQLGVGNKCDMLDELQVTEEEGRAKAEQMGAFFIATSAKTAANVDMAFLTAAQNLVEMRRRQKQPAAKAAPGQSGPIGLGNPGPAGGGAPKKACCQGGGNKEPPRIGGR</sequence>
<evidence type="ECO:0000313" key="3">
    <source>
        <dbReference type="EMBL" id="CAK9060349.1"/>
    </source>
</evidence>
<evidence type="ECO:0000256" key="2">
    <source>
        <dbReference type="SAM" id="SignalP"/>
    </source>
</evidence>
<feature type="signal peptide" evidence="2">
    <location>
        <begin position="1"/>
        <end position="17"/>
    </location>
</feature>
<dbReference type="Pfam" id="PF03283">
    <property type="entry name" value="PAE"/>
    <property type="match status" value="1"/>
</dbReference>
<evidence type="ECO:0000313" key="4">
    <source>
        <dbReference type="Proteomes" id="UP001642484"/>
    </source>
</evidence>
<feature type="region of interest" description="Disordered" evidence="1">
    <location>
        <begin position="385"/>
        <end position="408"/>
    </location>
</feature>
<proteinExistence type="predicted"/>
<dbReference type="InterPro" id="IPR004963">
    <property type="entry name" value="PAE/NOTUM"/>
</dbReference>
<organism evidence="3 4">
    <name type="scientific">Durusdinium trenchii</name>
    <dbReference type="NCBI Taxonomy" id="1381693"/>
    <lineage>
        <taxon>Eukaryota</taxon>
        <taxon>Sar</taxon>
        <taxon>Alveolata</taxon>
        <taxon>Dinophyceae</taxon>
        <taxon>Suessiales</taxon>
        <taxon>Symbiodiniaceae</taxon>
        <taxon>Durusdinium</taxon>
    </lineage>
</organism>
<gene>
    <name evidence="3" type="ORF">CCMP2556_LOCUS29697</name>
</gene>
<protein>
    <recommendedName>
        <fullName evidence="5">Pectin acetylesterase</fullName>
    </recommendedName>
</protein>
<keyword evidence="2" id="KW-0732">Signal</keyword>
<dbReference type="Gene3D" id="3.40.50.300">
    <property type="entry name" value="P-loop containing nucleotide triphosphate hydrolases"/>
    <property type="match status" value="1"/>
</dbReference>
<feature type="chain" id="PRO_5045980910" description="Pectin acetylesterase" evidence="2">
    <location>
        <begin position="18"/>
        <end position="715"/>
    </location>
</feature>
<name>A0ABP0NBX4_9DINO</name>
<dbReference type="EMBL" id="CAXAMN010021507">
    <property type="protein sequence ID" value="CAK9060349.1"/>
    <property type="molecule type" value="Genomic_DNA"/>
</dbReference>
<feature type="region of interest" description="Disordered" evidence="1">
    <location>
        <begin position="665"/>
        <end position="715"/>
    </location>
</feature>
<dbReference type="PANTHER" id="PTHR21562:SF122">
    <property type="entry name" value="PALMITOLEOYL-PROTEIN CARBOXYLESTERASE NOTUM"/>
    <property type="match status" value="1"/>
</dbReference>